<protein>
    <recommendedName>
        <fullName evidence="3">Secreted protein</fullName>
    </recommendedName>
</protein>
<dbReference type="Proteomes" id="UP001500393">
    <property type="component" value="Unassembled WGS sequence"/>
</dbReference>
<evidence type="ECO:0000313" key="1">
    <source>
        <dbReference type="EMBL" id="GAA1585235.1"/>
    </source>
</evidence>
<evidence type="ECO:0000313" key="2">
    <source>
        <dbReference type="Proteomes" id="UP001500393"/>
    </source>
</evidence>
<evidence type="ECO:0008006" key="3">
    <source>
        <dbReference type="Google" id="ProtNLM"/>
    </source>
</evidence>
<dbReference type="EMBL" id="BAAAOS010000029">
    <property type="protein sequence ID" value="GAA1585235.1"/>
    <property type="molecule type" value="Genomic_DNA"/>
</dbReference>
<proteinExistence type="predicted"/>
<comment type="caution">
    <text evidence="1">The sequence shown here is derived from an EMBL/GenBank/DDBJ whole genome shotgun (WGS) entry which is preliminary data.</text>
</comment>
<organism evidence="1 2">
    <name type="scientific">Kribbella sancticallisti</name>
    <dbReference type="NCBI Taxonomy" id="460087"/>
    <lineage>
        <taxon>Bacteria</taxon>
        <taxon>Bacillati</taxon>
        <taxon>Actinomycetota</taxon>
        <taxon>Actinomycetes</taxon>
        <taxon>Propionibacteriales</taxon>
        <taxon>Kribbellaceae</taxon>
        <taxon>Kribbella</taxon>
    </lineage>
</organism>
<sequence length="79" mass="8360">MVPCGEPTDPFRNRCATITGAVLVVVPVVVTAASSPSVSRPISGARQASAARNRDAIASSWRMWPKVKLRRNDPSVDGA</sequence>
<gene>
    <name evidence="1" type="ORF">GCM10009789_43600</name>
</gene>
<keyword evidence="2" id="KW-1185">Reference proteome</keyword>
<name>A0ABN2DUI0_9ACTN</name>
<reference evidence="1 2" key="1">
    <citation type="journal article" date="2019" name="Int. J. Syst. Evol. Microbiol.">
        <title>The Global Catalogue of Microorganisms (GCM) 10K type strain sequencing project: providing services to taxonomists for standard genome sequencing and annotation.</title>
        <authorList>
            <consortium name="The Broad Institute Genomics Platform"/>
            <consortium name="The Broad Institute Genome Sequencing Center for Infectious Disease"/>
            <person name="Wu L."/>
            <person name="Ma J."/>
        </authorList>
    </citation>
    <scope>NUCLEOTIDE SEQUENCE [LARGE SCALE GENOMIC DNA]</scope>
    <source>
        <strain evidence="1 2">JCM 14969</strain>
    </source>
</reference>
<accession>A0ABN2DUI0</accession>